<dbReference type="Gene3D" id="3.10.110.10">
    <property type="entry name" value="Ubiquitin Conjugating Enzyme"/>
    <property type="match status" value="1"/>
</dbReference>
<evidence type="ECO:0000313" key="2">
    <source>
        <dbReference type="EMBL" id="RXH96336.1"/>
    </source>
</evidence>
<feature type="domain" description="UBC core" evidence="1">
    <location>
        <begin position="1"/>
        <end position="135"/>
    </location>
</feature>
<evidence type="ECO:0000259" key="1">
    <source>
        <dbReference type="PROSITE" id="PS50127"/>
    </source>
</evidence>
<dbReference type="STRING" id="3750.A0A498JMS0"/>
<dbReference type="PROSITE" id="PS50127">
    <property type="entry name" value="UBC_2"/>
    <property type="match status" value="1"/>
</dbReference>
<dbReference type="Pfam" id="PF00179">
    <property type="entry name" value="UQ_con"/>
    <property type="match status" value="2"/>
</dbReference>
<dbReference type="SMART" id="SM00212">
    <property type="entry name" value="UBCc"/>
    <property type="match status" value="1"/>
</dbReference>
<dbReference type="PANTHER" id="PTHR44259">
    <property type="entry name" value="OS07G0183000 PROTEIN-RELATED"/>
    <property type="match status" value="1"/>
</dbReference>
<keyword evidence="3" id="KW-1185">Reference proteome</keyword>
<gene>
    <name evidence="2" type="ORF">DVH24_008840</name>
</gene>
<dbReference type="InterPro" id="IPR000608">
    <property type="entry name" value="UBC"/>
</dbReference>
<accession>A0A498JMS0</accession>
<dbReference type="Proteomes" id="UP000290289">
    <property type="component" value="Chromosome 6"/>
</dbReference>
<organism evidence="2 3">
    <name type="scientific">Malus domestica</name>
    <name type="common">Apple</name>
    <name type="synonym">Pyrus malus</name>
    <dbReference type="NCBI Taxonomy" id="3750"/>
    <lineage>
        <taxon>Eukaryota</taxon>
        <taxon>Viridiplantae</taxon>
        <taxon>Streptophyta</taxon>
        <taxon>Embryophyta</taxon>
        <taxon>Tracheophyta</taxon>
        <taxon>Spermatophyta</taxon>
        <taxon>Magnoliopsida</taxon>
        <taxon>eudicotyledons</taxon>
        <taxon>Gunneridae</taxon>
        <taxon>Pentapetalae</taxon>
        <taxon>rosids</taxon>
        <taxon>fabids</taxon>
        <taxon>Rosales</taxon>
        <taxon>Rosaceae</taxon>
        <taxon>Amygdaloideae</taxon>
        <taxon>Maleae</taxon>
        <taxon>Malus</taxon>
    </lineage>
</organism>
<sequence>MKKKKNFTWSYTGTFKLTLQFTEDYPNKPPTVRFVSRMFHPNSKLEHTYPDMSIYFVLLVKQFSSVYADGSICLDILQNQWSPIYDVAAILTSIQSLLCDPNPNSPANSEAARMFSENKREYNRRVREIVEQRLQARSIIIENFHYLHSLPNMLVDLSHNPLPLHFPWLMLPDHHCHHHHHHHCAHDGTEVYENQQLKCFFSLYTNQTHCLELPEAFEKTVCGSSSGWLILRDETTSSVILLNPLNRAQIALPELSSSPFYDQDPSRVLHKAVLSSDPSRCPFDYKVLAVFGEKRRLICYKARDKTWTMLHDAGNNYEDIILFNGEELLAATDIGKLVSCDLDDDGWFSPSVNEIAPPFTFKGGKVYLVGIGGELVMLIRFVQDNPRYGHETYDFEAYRYEQFESEWEAINGLGEWTIFVGKNHTTAIKAQDFKGLIKPNRIYFTEDSLDMEDSLMVGHDSGIFSMEEGKFEALGCDLSGFMYVWPRAVWFMPNMA</sequence>
<dbReference type="SUPFAM" id="SSF54495">
    <property type="entry name" value="UBC-like"/>
    <property type="match status" value="1"/>
</dbReference>
<dbReference type="AlphaFoldDB" id="A0A498JMS0"/>
<dbReference type="EMBL" id="RDQH01000332">
    <property type="protein sequence ID" value="RXH96336.1"/>
    <property type="molecule type" value="Genomic_DNA"/>
</dbReference>
<evidence type="ECO:0000313" key="3">
    <source>
        <dbReference type="Proteomes" id="UP000290289"/>
    </source>
</evidence>
<dbReference type="InterPro" id="IPR016135">
    <property type="entry name" value="UBQ-conjugating_enzyme/RWD"/>
</dbReference>
<proteinExistence type="predicted"/>
<dbReference type="InterPro" id="IPR005174">
    <property type="entry name" value="KIB1-4_b-propeller"/>
</dbReference>
<dbReference type="Pfam" id="PF03478">
    <property type="entry name" value="Beta-prop_KIB1-4"/>
    <property type="match status" value="1"/>
</dbReference>
<protein>
    <recommendedName>
        <fullName evidence="1">UBC core domain-containing protein</fullName>
    </recommendedName>
</protein>
<reference evidence="2 3" key="1">
    <citation type="submission" date="2018-10" db="EMBL/GenBank/DDBJ databases">
        <title>A high-quality apple genome assembly.</title>
        <authorList>
            <person name="Hu J."/>
        </authorList>
    </citation>
    <scope>NUCLEOTIDE SEQUENCE [LARGE SCALE GENOMIC DNA]</scope>
    <source>
        <strain evidence="3">cv. HFTH1</strain>
        <tissue evidence="2">Young leaf</tissue>
    </source>
</reference>
<dbReference type="InterPro" id="IPR050942">
    <property type="entry name" value="F-box_BR-signaling"/>
</dbReference>
<dbReference type="PANTHER" id="PTHR44259:SF114">
    <property type="entry name" value="OS06G0707300 PROTEIN"/>
    <property type="match status" value="1"/>
</dbReference>
<comment type="caution">
    <text evidence="2">The sequence shown here is derived from an EMBL/GenBank/DDBJ whole genome shotgun (WGS) entry which is preliminary data.</text>
</comment>
<name>A0A498JMS0_MALDO</name>